<keyword evidence="2" id="KW-1185">Reference proteome</keyword>
<evidence type="ECO:0000313" key="1">
    <source>
        <dbReference type="EMBL" id="MFC6199162.1"/>
    </source>
</evidence>
<evidence type="ECO:0000313" key="2">
    <source>
        <dbReference type="Proteomes" id="UP001596303"/>
    </source>
</evidence>
<proteinExistence type="predicted"/>
<comment type="caution">
    <text evidence="1">The sequence shown here is derived from an EMBL/GenBank/DDBJ whole genome shotgun (WGS) entry which is preliminary data.</text>
</comment>
<dbReference type="Proteomes" id="UP001596303">
    <property type="component" value="Unassembled WGS sequence"/>
</dbReference>
<name>A0ABW1SD05_9PROT</name>
<dbReference type="EMBL" id="JBHSSW010000028">
    <property type="protein sequence ID" value="MFC6199162.1"/>
    <property type="molecule type" value="Genomic_DNA"/>
</dbReference>
<organism evidence="1 2">
    <name type="scientific">Ponticaulis profundi</name>
    <dbReference type="NCBI Taxonomy" id="2665222"/>
    <lineage>
        <taxon>Bacteria</taxon>
        <taxon>Pseudomonadati</taxon>
        <taxon>Pseudomonadota</taxon>
        <taxon>Alphaproteobacteria</taxon>
        <taxon>Hyphomonadales</taxon>
        <taxon>Hyphomonadaceae</taxon>
        <taxon>Ponticaulis</taxon>
    </lineage>
</organism>
<dbReference type="RefSeq" id="WP_377379986.1">
    <property type="nucleotide sequence ID" value="NZ_JBHSSW010000028.1"/>
</dbReference>
<reference evidence="2" key="1">
    <citation type="journal article" date="2019" name="Int. J. Syst. Evol. Microbiol.">
        <title>The Global Catalogue of Microorganisms (GCM) 10K type strain sequencing project: providing services to taxonomists for standard genome sequencing and annotation.</title>
        <authorList>
            <consortium name="The Broad Institute Genomics Platform"/>
            <consortium name="The Broad Institute Genome Sequencing Center for Infectious Disease"/>
            <person name="Wu L."/>
            <person name="Ma J."/>
        </authorList>
    </citation>
    <scope>NUCLEOTIDE SEQUENCE [LARGE SCALE GENOMIC DNA]</scope>
    <source>
        <strain evidence="2">CGMCC-1.15741</strain>
    </source>
</reference>
<gene>
    <name evidence="1" type="ORF">ACFQDM_13840</name>
</gene>
<accession>A0ABW1SD05</accession>
<protein>
    <submittedName>
        <fullName evidence="1">Uncharacterized protein</fullName>
    </submittedName>
</protein>
<sequence length="70" mass="8159">MFDQIFHSGGGYVIDFSDRTMAEWFEENFDIQIFQQRFQVEGASKAKTLRGFVEVAEPRLVAQTLRVLWA</sequence>